<protein>
    <submittedName>
        <fullName evidence="2">FRG domain-containing protein</fullName>
    </submittedName>
</protein>
<reference evidence="3" key="1">
    <citation type="submission" date="2016-10" db="EMBL/GenBank/DDBJ databases">
        <authorList>
            <person name="Varghese N."/>
            <person name="Submissions S."/>
        </authorList>
    </citation>
    <scope>NUCLEOTIDE SEQUENCE [LARGE SCALE GENOMIC DNA]</scope>
    <source>
        <strain evidence="3">DSM 24536</strain>
    </source>
</reference>
<evidence type="ECO:0000259" key="1">
    <source>
        <dbReference type="SMART" id="SM00901"/>
    </source>
</evidence>
<dbReference type="InterPro" id="IPR014966">
    <property type="entry name" value="FRG-dom"/>
</dbReference>
<feature type="domain" description="FRG" evidence="1">
    <location>
        <begin position="29"/>
        <end position="139"/>
    </location>
</feature>
<dbReference type="OrthoDB" id="9816036at2"/>
<organism evidence="2 3">
    <name type="scientific">Daejeonella rubra</name>
    <dbReference type="NCBI Taxonomy" id="990371"/>
    <lineage>
        <taxon>Bacteria</taxon>
        <taxon>Pseudomonadati</taxon>
        <taxon>Bacteroidota</taxon>
        <taxon>Sphingobacteriia</taxon>
        <taxon>Sphingobacteriales</taxon>
        <taxon>Sphingobacteriaceae</taxon>
        <taxon>Daejeonella</taxon>
    </lineage>
</organism>
<name>A0A1G9XRX4_9SPHI</name>
<accession>A0A1G9XRX4</accession>
<dbReference type="EMBL" id="FNHH01000032">
    <property type="protein sequence ID" value="SDM99518.1"/>
    <property type="molecule type" value="Genomic_DNA"/>
</dbReference>
<dbReference type="SMART" id="SM00901">
    <property type="entry name" value="FRG"/>
    <property type="match status" value="1"/>
</dbReference>
<dbReference type="Pfam" id="PF08867">
    <property type="entry name" value="FRG"/>
    <property type="match status" value="1"/>
</dbReference>
<keyword evidence="3" id="KW-1185">Reference proteome</keyword>
<sequence length="329" mass="38493">MSKEKEIKYVKSLAEFMEVLLSAIEPFEEAHKIWYRGLGSEEFDLIPNLFRGKTQQYKKGSVLNDPQKFSRIEENIDSSFSRKTSQFFRKNGIEDNLLNKYFLKQHYGIKTRLLDWTESALIALYFAIREENGKNAKFCILYPFILNNYSITNNKSIQDVEHLKSKNFYTILGPNKIDKKGELINDSNIIKLDELMRRYYRLDCTESTKMYPIAIYPPYLDDRMASQQACFTLFGNIPLGLDNFESQEKFIDFIYIDKNSKRKILRQLNSIGVNHYSAFPDLDGLGKSINYDFSDTINQINSDEYFRSLIKNQIEITDSDTDSKNKSPL</sequence>
<dbReference type="RefSeq" id="WP_090706653.1">
    <property type="nucleotide sequence ID" value="NZ_FNHH01000032.1"/>
</dbReference>
<evidence type="ECO:0000313" key="3">
    <source>
        <dbReference type="Proteomes" id="UP000199226"/>
    </source>
</evidence>
<proteinExistence type="predicted"/>
<gene>
    <name evidence="2" type="ORF">SAMN05421813_13211</name>
</gene>
<dbReference type="AlphaFoldDB" id="A0A1G9XRX4"/>
<evidence type="ECO:0000313" key="2">
    <source>
        <dbReference type="EMBL" id="SDM99518.1"/>
    </source>
</evidence>
<dbReference type="Proteomes" id="UP000199226">
    <property type="component" value="Unassembled WGS sequence"/>
</dbReference>
<dbReference type="STRING" id="990371.SAMN05421813_13211"/>